<evidence type="ECO:0000313" key="1">
    <source>
        <dbReference type="EMBL" id="PSN91426.1"/>
    </source>
</evidence>
<sequence>MKKALKVWVLVGQLQKVARFRLEGTHPMDNTASASHAWGVFGAMSDHLSGRWVNTTLNRGVGALHVMIMLVVVTRYY</sequence>
<dbReference type="Proteomes" id="UP000240490">
    <property type="component" value="Unassembled WGS sequence"/>
</dbReference>
<proteinExistence type="predicted"/>
<gene>
    <name evidence="1" type="ORF">B9Q08_02860</name>
</gene>
<comment type="caution">
    <text evidence="1">The sequence shown here is derived from an EMBL/GenBank/DDBJ whole genome shotgun (WGS) entry which is preliminary data.</text>
</comment>
<name>A0A2R6AYJ9_9ARCH</name>
<reference evidence="1 2" key="1">
    <citation type="submission" date="2017-04" db="EMBL/GenBank/DDBJ databases">
        <title>Novel microbial lineages endemic to geothermal iron-oxide mats fill important gaps in the evolutionary history of Archaea.</title>
        <authorList>
            <person name="Jay Z.J."/>
            <person name="Beam J.P."/>
            <person name="Dlakic M."/>
            <person name="Rusch D.B."/>
            <person name="Kozubal M.A."/>
            <person name="Inskeep W.P."/>
        </authorList>
    </citation>
    <scope>NUCLEOTIDE SEQUENCE [LARGE SCALE GENOMIC DNA]</scope>
    <source>
        <strain evidence="1">ECH_B_SAG-M15</strain>
    </source>
</reference>
<dbReference type="EMBL" id="NEXJ01000047">
    <property type="protein sequence ID" value="PSN91426.1"/>
    <property type="molecule type" value="Genomic_DNA"/>
</dbReference>
<protein>
    <submittedName>
        <fullName evidence="1">Uncharacterized protein</fullName>
    </submittedName>
</protein>
<evidence type="ECO:0000313" key="2">
    <source>
        <dbReference type="Proteomes" id="UP000240490"/>
    </source>
</evidence>
<organism evidence="1 2">
    <name type="scientific">Candidatus Marsarchaeota G2 archaeon ECH_B_SAG-M15</name>
    <dbReference type="NCBI Taxonomy" id="1978162"/>
    <lineage>
        <taxon>Archaea</taxon>
        <taxon>Candidatus Marsarchaeota</taxon>
        <taxon>Candidatus Marsarchaeota group 2</taxon>
    </lineage>
</organism>
<accession>A0A2R6AYJ9</accession>
<dbReference type="AlphaFoldDB" id="A0A2R6AYJ9"/>